<dbReference type="AlphaFoldDB" id="A0A0J6XT67"/>
<protein>
    <submittedName>
        <fullName evidence="2">Uncharacterized protein</fullName>
    </submittedName>
</protein>
<feature type="non-terminal residue" evidence="2">
    <location>
        <position position="67"/>
    </location>
</feature>
<dbReference type="Proteomes" id="UP000035932">
    <property type="component" value="Unassembled WGS sequence"/>
</dbReference>
<accession>A0A0J6XT67</accession>
<sequence length="67" mass="6398">MTPSASTLAFVESPVQLLNVLEWAHAQAACAPGGAPLLDAVPAQPGRAGSRGPAGAGGAAAAPVRAP</sequence>
<gene>
    <name evidence="2" type="ORF">ACS04_02820</name>
</gene>
<dbReference type="STRING" id="66430.ACS04_02820"/>
<keyword evidence="3" id="KW-1185">Reference proteome</keyword>
<dbReference type="PATRIC" id="fig|66430.4.peg.721"/>
<reference evidence="2 3" key="1">
    <citation type="submission" date="2015-06" db="EMBL/GenBank/DDBJ databases">
        <title>Recapitulation of the evolution of biosynthetic gene clusters reveals hidden chemical diversity on bacterial genomes.</title>
        <authorList>
            <person name="Cruz-Morales P."/>
            <person name="Martinez-Guerrero C."/>
            <person name="Morales-Escalante M.A."/>
            <person name="Yanez-Guerra L.A."/>
            <person name="Kopp J.F."/>
            <person name="Feldmann J."/>
            <person name="Ramos-Aboites H.E."/>
            <person name="Barona-Gomez F."/>
        </authorList>
    </citation>
    <scope>NUCLEOTIDE SEQUENCE [LARGE SCALE GENOMIC DNA]</scope>
    <source>
        <strain evidence="2 3">ATCC 31245</strain>
    </source>
</reference>
<evidence type="ECO:0000256" key="1">
    <source>
        <dbReference type="SAM" id="MobiDB-lite"/>
    </source>
</evidence>
<proteinExistence type="predicted"/>
<feature type="region of interest" description="Disordered" evidence="1">
    <location>
        <begin position="41"/>
        <end position="67"/>
    </location>
</feature>
<evidence type="ECO:0000313" key="2">
    <source>
        <dbReference type="EMBL" id="KMO99365.1"/>
    </source>
</evidence>
<comment type="caution">
    <text evidence="2">The sequence shown here is derived from an EMBL/GenBank/DDBJ whole genome shotgun (WGS) entry which is preliminary data.</text>
</comment>
<dbReference type="EMBL" id="LFML01000011">
    <property type="protein sequence ID" value="KMO99365.1"/>
    <property type="molecule type" value="Genomic_DNA"/>
</dbReference>
<organism evidence="2 3">
    <name type="scientific">Streptomyces roseus</name>
    <dbReference type="NCBI Taxonomy" id="66430"/>
    <lineage>
        <taxon>Bacteria</taxon>
        <taxon>Bacillati</taxon>
        <taxon>Actinomycetota</taxon>
        <taxon>Actinomycetes</taxon>
        <taxon>Kitasatosporales</taxon>
        <taxon>Streptomycetaceae</taxon>
        <taxon>Streptomyces</taxon>
    </lineage>
</organism>
<evidence type="ECO:0000313" key="3">
    <source>
        <dbReference type="Proteomes" id="UP000035932"/>
    </source>
</evidence>
<name>A0A0J6XT67_9ACTN</name>
<feature type="compositionally biased region" description="Low complexity" evidence="1">
    <location>
        <begin position="41"/>
        <end position="51"/>
    </location>
</feature>